<feature type="region of interest" description="Disordered" evidence="1">
    <location>
        <begin position="70"/>
        <end position="112"/>
    </location>
</feature>
<proteinExistence type="predicted"/>
<feature type="region of interest" description="Disordered" evidence="1">
    <location>
        <begin position="130"/>
        <end position="164"/>
    </location>
</feature>
<evidence type="ECO:0000256" key="1">
    <source>
        <dbReference type="SAM" id="MobiDB-lite"/>
    </source>
</evidence>
<evidence type="ECO:0000313" key="2">
    <source>
        <dbReference type="EMBL" id="KKA17396.1"/>
    </source>
</evidence>
<feature type="compositionally biased region" description="Basic and acidic residues" evidence="1">
    <location>
        <begin position="76"/>
        <end position="86"/>
    </location>
</feature>
<feature type="non-terminal residue" evidence="2">
    <location>
        <position position="1"/>
    </location>
</feature>
<evidence type="ECO:0000313" key="3">
    <source>
        <dbReference type="Proteomes" id="UP000053958"/>
    </source>
</evidence>
<dbReference type="GeneID" id="25320918"/>
<name>A0A0F4YHP5_RASE3</name>
<keyword evidence="3" id="KW-1185">Reference proteome</keyword>
<protein>
    <submittedName>
        <fullName evidence="2">Uncharacterized protein</fullName>
    </submittedName>
</protein>
<dbReference type="AlphaFoldDB" id="A0A0F4YHP5"/>
<dbReference type="Proteomes" id="UP000053958">
    <property type="component" value="Unassembled WGS sequence"/>
</dbReference>
<dbReference type="RefSeq" id="XP_013324008.1">
    <property type="nucleotide sequence ID" value="XM_013468554.1"/>
</dbReference>
<accession>A0A0F4YHP5</accession>
<dbReference type="EMBL" id="LASV01000658">
    <property type="protein sequence ID" value="KKA17396.1"/>
    <property type="molecule type" value="Genomic_DNA"/>
</dbReference>
<organism evidence="2 3">
    <name type="scientific">Rasamsonia emersonii (strain ATCC 16479 / CBS 393.64 / IMI 116815)</name>
    <dbReference type="NCBI Taxonomy" id="1408163"/>
    <lineage>
        <taxon>Eukaryota</taxon>
        <taxon>Fungi</taxon>
        <taxon>Dikarya</taxon>
        <taxon>Ascomycota</taxon>
        <taxon>Pezizomycotina</taxon>
        <taxon>Eurotiomycetes</taxon>
        <taxon>Eurotiomycetidae</taxon>
        <taxon>Eurotiales</taxon>
        <taxon>Trichocomaceae</taxon>
        <taxon>Rasamsonia</taxon>
    </lineage>
</organism>
<gene>
    <name evidence="2" type="ORF">T310_8744</name>
</gene>
<feature type="compositionally biased region" description="Polar residues" evidence="1">
    <location>
        <begin position="139"/>
        <end position="154"/>
    </location>
</feature>
<comment type="caution">
    <text evidence="2">The sequence shown here is derived from an EMBL/GenBank/DDBJ whole genome shotgun (WGS) entry which is preliminary data.</text>
</comment>
<reference evidence="2 3" key="1">
    <citation type="submission" date="2015-04" db="EMBL/GenBank/DDBJ databases">
        <authorList>
            <person name="Heijne W.H."/>
            <person name="Fedorova N.D."/>
            <person name="Nierman W.C."/>
            <person name="Vollebregt A.W."/>
            <person name="Zhao Z."/>
            <person name="Wu L."/>
            <person name="Kumar M."/>
            <person name="Stam H."/>
            <person name="van den Berg M.A."/>
            <person name="Pel H.J."/>
        </authorList>
    </citation>
    <scope>NUCLEOTIDE SEQUENCE [LARGE SCALE GENOMIC DNA]</scope>
    <source>
        <strain evidence="2 3">CBS 393.64</strain>
    </source>
</reference>
<sequence>IWVPPPPGSMPAPDFVSLCANGLMLESGNNPVAAAIETWRRWQEAACSCDGLSSSTHPVVWPAFGPERRRRRAGRGRGEFHHRNAQSEETELLDRSGVAHRPAGTEDPDNQAARTLSIWCRIEEVKLSGEMFGSPAERNPTTQEKGQRTNSSGIGQRKRMSLQS</sequence>